<dbReference type="EMBL" id="BGPR01012127">
    <property type="protein sequence ID" value="GBN54682.1"/>
    <property type="molecule type" value="Genomic_DNA"/>
</dbReference>
<proteinExistence type="predicted"/>
<organism evidence="1 2">
    <name type="scientific">Araneus ventricosus</name>
    <name type="common">Orbweaver spider</name>
    <name type="synonym">Epeira ventricosa</name>
    <dbReference type="NCBI Taxonomy" id="182803"/>
    <lineage>
        <taxon>Eukaryota</taxon>
        <taxon>Metazoa</taxon>
        <taxon>Ecdysozoa</taxon>
        <taxon>Arthropoda</taxon>
        <taxon>Chelicerata</taxon>
        <taxon>Arachnida</taxon>
        <taxon>Araneae</taxon>
        <taxon>Araneomorphae</taxon>
        <taxon>Entelegynae</taxon>
        <taxon>Araneoidea</taxon>
        <taxon>Araneidae</taxon>
        <taxon>Araneus</taxon>
    </lineage>
</organism>
<comment type="caution">
    <text evidence="1">The sequence shown here is derived from an EMBL/GenBank/DDBJ whole genome shotgun (WGS) entry which is preliminary data.</text>
</comment>
<evidence type="ECO:0000313" key="1">
    <source>
        <dbReference type="EMBL" id="GBN54682.1"/>
    </source>
</evidence>
<evidence type="ECO:0000313" key="2">
    <source>
        <dbReference type="Proteomes" id="UP000499080"/>
    </source>
</evidence>
<dbReference type="AlphaFoldDB" id="A0A4Y2PU75"/>
<gene>
    <name evidence="1" type="ORF">AVEN_176668_1</name>
</gene>
<sequence>MWHKGLIVKLIKYQYPEYLIKIIQRLLSNRTFQVKTNKVLFTVSIIQVATPQGSSLIPLSIIFSTLTSLSTTKVLNRSLLITQPSSHRVAISDSLLKHSNPNSIALNTGAPSGERPSILIKQRQFSFEKDPR</sequence>
<accession>A0A4Y2PU75</accession>
<evidence type="ECO:0008006" key="3">
    <source>
        <dbReference type="Google" id="ProtNLM"/>
    </source>
</evidence>
<reference evidence="1 2" key="1">
    <citation type="journal article" date="2019" name="Sci. Rep.">
        <title>Orb-weaving spider Araneus ventricosus genome elucidates the spidroin gene catalogue.</title>
        <authorList>
            <person name="Kono N."/>
            <person name="Nakamura H."/>
            <person name="Ohtoshi R."/>
            <person name="Moran D.A.P."/>
            <person name="Shinohara A."/>
            <person name="Yoshida Y."/>
            <person name="Fujiwara M."/>
            <person name="Mori M."/>
            <person name="Tomita M."/>
            <person name="Arakawa K."/>
        </authorList>
    </citation>
    <scope>NUCLEOTIDE SEQUENCE [LARGE SCALE GENOMIC DNA]</scope>
</reference>
<dbReference type="Proteomes" id="UP000499080">
    <property type="component" value="Unassembled WGS sequence"/>
</dbReference>
<keyword evidence="2" id="KW-1185">Reference proteome</keyword>
<name>A0A4Y2PU75_ARAVE</name>
<protein>
    <recommendedName>
        <fullName evidence="3">Reverse transcriptase domain-containing protein</fullName>
    </recommendedName>
</protein>